<comment type="caution">
    <text evidence="4">Lacks conserved residue(s) required for the propagation of feature annotation.</text>
</comment>
<sequence>MNSPLSLYLASKSPRRREILLQLGFSPIVVASNAHTLRNFQGDEVQLPGESPQDYVVRIAKEKALIAFEKLRRENQPVLPLLSADTTVIIDDLILGKPDDESQAKAFLRRLSGRSHEVRTAVCVGTEPDNLKLAVSVSKVRFKTLSEDEISAYVRLAEPYDKAGGYGIQGLAGAFICDIQGSYSGIMGLPVFETCELLKSFGLDLFTGESPLK</sequence>
<dbReference type="AlphaFoldDB" id="A0A9D1IH01"/>
<dbReference type="Gene3D" id="3.90.950.10">
    <property type="match status" value="1"/>
</dbReference>
<comment type="cofactor">
    <cofactor evidence="1 4">
        <name>a divalent metal cation</name>
        <dbReference type="ChEBI" id="CHEBI:60240"/>
    </cofactor>
</comment>
<proteinExistence type="inferred from homology"/>
<evidence type="ECO:0000313" key="6">
    <source>
        <dbReference type="Proteomes" id="UP000824083"/>
    </source>
</evidence>
<evidence type="ECO:0000256" key="2">
    <source>
        <dbReference type="ARBA" id="ARBA00022801"/>
    </source>
</evidence>
<dbReference type="GO" id="GO:0047429">
    <property type="term" value="F:nucleoside triphosphate diphosphatase activity"/>
    <property type="evidence" value="ECO:0007669"/>
    <property type="project" value="UniProtKB-EC"/>
</dbReference>
<organism evidence="5 6">
    <name type="scientific">Candidatus Aphodousia faecigallinarum</name>
    <dbReference type="NCBI Taxonomy" id="2840677"/>
    <lineage>
        <taxon>Bacteria</taxon>
        <taxon>Pseudomonadati</taxon>
        <taxon>Pseudomonadota</taxon>
        <taxon>Betaproteobacteria</taxon>
        <taxon>Burkholderiales</taxon>
        <taxon>Sutterellaceae</taxon>
        <taxon>Sutterellaceae incertae sedis</taxon>
        <taxon>Candidatus Aphodousia</taxon>
    </lineage>
</organism>
<gene>
    <name evidence="5" type="primary">maf</name>
    <name evidence="5" type="ORF">IAC56_02525</name>
</gene>
<dbReference type="InterPro" id="IPR029001">
    <property type="entry name" value="ITPase-like_fam"/>
</dbReference>
<evidence type="ECO:0000256" key="1">
    <source>
        <dbReference type="ARBA" id="ARBA00001968"/>
    </source>
</evidence>
<dbReference type="Proteomes" id="UP000824083">
    <property type="component" value="Unassembled WGS sequence"/>
</dbReference>
<dbReference type="EMBL" id="DVMY01000046">
    <property type="protein sequence ID" value="HIU37133.1"/>
    <property type="molecule type" value="Genomic_DNA"/>
</dbReference>
<keyword evidence="2 4" id="KW-0378">Hydrolase</keyword>
<keyword evidence="3 4" id="KW-0546">Nucleotide metabolism</keyword>
<feature type="active site" description="Proton acceptor" evidence="4">
    <location>
        <position position="85"/>
    </location>
</feature>
<dbReference type="Pfam" id="PF02545">
    <property type="entry name" value="Maf"/>
    <property type="match status" value="1"/>
</dbReference>
<comment type="function">
    <text evidence="4">Nucleoside triphosphate pyrophosphatase that hydrolyzes dTTP and UTP. May have a dual role in cell division arrest and in preventing the incorporation of modified nucleotides into cellular nucleic acids.</text>
</comment>
<evidence type="ECO:0000256" key="3">
    <source>
        <dbReference type="ARBA" id="ARBA00023080"/>
    </source>
</evidence>
<dbReference type="EC" id="3.6.1.9" evidence="4"/>
<accession>A0A9D1IH01</accession>
<dbReference type="CDD" id="cd00555">
    <property type="entry name" value="Maf"/>
    <property type="match status" value="1"/>
</dbReference>
<evidence type="ECO:0000256" key="4">
    <source>
        <dbReference type="HAMAP-Rule" id="MF_00528"/>
    </source>
</evidence>
<dbReference type="SUPFAM" id="SSF52972">
    <property type="entry name" value="ITPase-like"/>
    <property type="match status" value="1"/>
</dbReference>
<reference evidence="5" key="2">
    <citation type="journal article" date="2021" name="PeerJ">
        <title>Extensive microbial diversity within the chicken gut microbiome revealed by metagenomics and culture.</title>
        <authorList>
            <person name="Gilroy R."/>
            <person name="Ravi A."/>
            <person name="Getino M."/>
            <person name="Pursley I."/>
            <person name="Horton D.L."/>
            <person name="Alikhan N.F."/>
            <person name="Baker D."/>
            <person name="Gharbi K."/>
            <person name="Hall N."/>
            <person name="Watson M."/>
            <person name="Adriaenssens E.M."/>
            <person name="Foster-Nyarko E."/>
            <person name="Jarju S."/>
            <person name="Secka A."/>
            <person name="Antonio M."/>
            <person name="Oren A."/>
            <person name="Chaudhuri R.R."/>
            <person name="La Ragione R."/>
            <person name="Hildebrand F."/>
            <person name="Pallen M.J."/>
        </authorList>
    </citation>
    <scope>NUCLEOTIDE SEQUENCE</scope>
    <source>
        <strain evidence="5">7463</strain>
    </source>
</reference>
<keyword evidence="4" id="KW-0963">Cytoplasm</keyword>
<dbReference type="PANTHER" id="PTHR43213:SF5">
    <property type="entry name" value="BIFUNCTIONAL DTTP_UTP PYROPHOSPHATASE_METHYLTRANSFERASE PROTEIN-RELATED"/>
    <property type="match status" value="1"/>
</dbReference>
<dbReference type="InterPro" id="IPR003697">
    <property type="entry name" value="Maf-like"/>
</dbReference>
<feature type="site" description="Important for substrate specificity" evidence="4">
    <location>
        <position position="169"/>
    </location>
</feature>
<feature type="site" description="Important for substrate specificity" evidence="4">
    <location>
        <position position="86"/>
    </location>
</feature>
<comment type="caution">
    <text evidence="5">The sequence shown here is derived from an EMBL/GenBank/DDBJ whole genome shotgun (WGS) entry which is preliminary data.</text>
</comment>
<evidence type="ECO:0000313" key="5">
    <source>
        <dbReference type="EMBL" id="HIU37133.1"/>
    </source>
</evidence>
<comment type="catalytic activity">
    <reaction evidence="4">
        <text>dTTP + H2O = dTMP + diphosphate + H(+)</text>
        <dbReference type="Rhea" id="RHEA:28534"/>
        <dbReference type="ChEBI" id="CHEBI:15377"/>
        <dbReference type="ChEBI" id="CHEBI:15378"/>
        <dbReference type="ChEBI" id="CHEBI:33019"/>
        <dbReference type="ChEBI" id="CHEBI:37568"/>
        <dbReference type="ChEBI" id="CHEBI:63528"/>
        <dbReference type="EC" id="3.6.1.9"/>
    </reaction>
</comment>
<comment type="catalytic activity">
    <reaction evidence="4">
        <text>UTP + H2O = UMP + diphosphate + H(+)</text>
        <dbReference type="Rhea" id="RHEA:29395"/>
        <dbReference type="ChEBI" id="CHEBI:15377"/>
        <dbReference type="ChEBI" id="CHEBI:15378"/>
        <dbReference type="ChEBI" id="CHEBI:33019"/>
        <dbReference type="ChEBI" id="CHEBI:46398"/>
        <dbReference type="ChEBI" id="CHEBI:57865"/>
        <dbReference type="EC" id="3.6.1.9"/>
    </reaction>
</comment>
<dbReference type="GO" id="GO:0005737">
    <property type="term" value="C:cytoplasm"/>
    <property type="evidence" value="ECO:0007669"/>
    <property type="project" value="UniProtKB-SubCell"/>
</dbReference>
<comment type="similarity">
    <text evidence="4">Belongs to the Maf family. YhdE subfamily.</text>
</comment>
<dbReference type="PIRSF" id="PIRSF006305">
    <property type="entry name" value="Maf"/>
    <property type="match status" value="1"/>
</dbReference>
<dbReference type="GO" id="GO:0009117">
    <property type="term" value="P:nucleotide metabolic process"/>
    <property type="evidence" value="ECO:0007669"/>
    <property type="project" value="UniProtKB-KW"/>
</dbReference>
<name>A0A9D1IH01_9BURK</name>
<reference evidence="5" key="1">
    <citation type="submission" date="2020-10" db="EMBL/GenBank/DDBJ databases">
        <authorList>
            <person name="Gilroy R."/>
        </authorList>
    </citation>
    <scope>NUCLEOTIDE SEQUENCE</scope>
    <source>
        <strain evidence="5">7463</strain>
    </source>
</reference>
<comment type="subcellular location">
    <subcellularLocation>
        <location evidence="4">Cytoplasm</location>
    </subcellularLocation>
</comment>
<protein>
    <recommendedName>
        <fullName evidence="4">dTTP/UTP pyrophosphatase</fullName>
        <shortName evidence="4">dTTPase/UTPase</shortName>
        <ecNumber evidence="4">3.6.1.9</ecNumber>
    </recommendedName>
    <alternativeName>
        <fullName evidence="4">Nucleoside triphosphate pyrophosphatase</fullName>
    </alternativeName>
    <alternativeName>
        <fullName evidence="4">Nucleotide pyrophosphatase</fullName>
        <shortName evidence="4">Nucleotide PPase</shortName>
    </alternativeName>
</protein>
<dbReference type="NCBIfam" id="TIGR00172">
    <property type="entry name" value="maf"/>
    <property type="match status" value="1"/>
</dbReference>
<feature type="site" description="Important for substrate specificity" evidence="4">
    <location>
        <position position="15"/>
    </location>
</feature>
<dbReference type="HAMAP" id="MF_00528">
    <property type="entry name" value="Maf"/>
    <property type="match status" value="1"/>
</dbReference>
<dbReference type="PANTHER" id="PTHR43213">
    <property type="entry name" value="BIFUNCTIONAL DTTP/UTP PYROPHOSPHATASE/METHYLTRANSFERASE PROTEIN-RELATED"/>
    <property type="match status" value="1"/>
</dbReference>